<feature type="active site" description="Charge relay system" evidence="4 5">
    <location>
        <position position="457"/>
    </location>
</feature>
<comment type="similarity">
    <text evidence="5">Belongs to the peptidase S8 family.</text>
</comment>
<dbReference type="InterPro" id="IPR022398">
    <property type="entry name" value="Peptidase_S8_His-AS"/>
</dbReference>
<evidence type="ECO:0000256" key="3">
    <source>
        <dbReference type="ARBA" id="ARBA00022825"/>
    </source>
</evidence>
<keyword evidence="2 5" id="KW-0378">Hydrolase</keyword>
<comment type="caution">
    <text evidence="7">The sequence shown here is derived from an EMBL/GenBank/DDBJ whole genome shotgun (WGS) entry which is preliminary data.</text>
</comment>
<dbReference type="InterPro" id="IPR036852">
    <property type="entry name" value="Peptidase_S8/S53_dom_sf"/>
</dbReference>
<feature type="active site" description="Charge relay system" evidence="4 5">
    <location>
        <position position="270"/>
    </location>
</feature>
<evidence type="ECO:0000256" key="4">
    <source>
        <dbReference type="PIRSR" id="PIRSR615500-1"/>
    </source>
</evidence>
<dbReference type="SUPFAM" id="SSF52743">
    <property type="entry name" value="Subtilisin-like"/>
    <property type="match status" value="1"/>
</dbReference>
<evidence type="ECO:0000256" key="2">
    <source>
        <dbReference type="ARBA" id="ARBA00022801"/>
    </source>
</evidence>
<sequence>MVKHIDIKLGGSTATLSRSDVLVALKPEPGHSRSFEAEVNSIELRGRGARRGTVGGYQVVELPIAPTKRRAAREDLGRMVSMQRQIAVYHTSEDNVPFVPTGTIYMSFREGTDQASVNLILQEHSLVVVKAERGGFITVGTRADPLEACSMLQSNPAVEVAEPDLVTPKQPANILLPEDRLFGRHWHLNNIGKHDGQTTGLKAGADARVVEAWYALGSLGSDSVVIGIVDDGFDLSHPYLRGKALLSWDFERNAPDVGQSDLAAGSRDWHGTACAGVAAGRVDAGDIVGAAPHARIMPARMGSDIDSEKLARIFDYMTDNGAWVVNCSWGPKAARYPIGRRVSDAISRCFREGRGGLGIPVLFAAGNRNTSINDETNFNGLAAHPDVVVVSSSTSLDQRSDTSNYGSEIWLCAPSSGGGGWTIATSDVTGSWTDAVGTVRPRGHSSSDHHEYFGGTSSSCALVAGICALVLSAAPRLGASELRAILQRTARRIGDAGAYVPDGHSIHFGFGCVDAAAAVAAARASLTG</sequence>
<reference evidence="7 8" key="1">
    <citation type="submission" date="2019-06" db="EMBL/GenBank/DDBJ databases">
        <title>Pac Bio to generate improved reference genome sequences for organisms with transposon mutant libraries (support for FEBA project).</title>
        <authorList>
            <person name="Blow M."/>
        </authorList>
    </citation>
    <scope>NUCLEOTIDE SEQUENCE [LARGE SCALE GENOMIC DNA]</scope>
    <source>
        <strain evidence="7 8">USDA 1844</strain>
    </source>
</reference>
<evidence type="ECO:0000256" key="1">
    <source>
        <dbReference type="ARBA" id="ARBA00022670"/>
    </source>
</evidence>
<dbReference type="AlphaFoldDB" id="A0A559TJQ9"/>
<accession>A0A559TJQ9</accession>
<name>A0A559TJQ9_9HYPH</name>
<proteinExistence type="inferred from homology"/>
<dbReference type="InterPro" id="IPR000209">
    <property type="entry name" value="Peptidase_S8/S53_dom"/>
</dbReference>
<feature type="active site" description="Charge relay system" evidence="4 5">
    <location>
        <position position="230"/>
    </location>
</feature>
<dbReference type="InterPro" id="IPR015500">
    <property type="entry name" value="Peptidase_S8_subtilisin-rel"/>
</dbReference>
<evidence type="ECO:0000313" key="8">
    <source>
        <dbReference type="Proteomes" id="UP000319824"/>
    </source>
</evidence>
<dbReference type="Pfam" id="PF00082">
    <property type="entry name" value="Peptidase_S8"/>
    <property type="match status" value="1"/>
</dbReference>
<dbReference type="PROSITE" id="PS51892">
    <property type="entry name" value="SUBTILASE"/>
    <property type="match status" value="1"/>
</dbReference>
<dbReference type="EMBL" id="VISO01000001">
    <property type="protein sequence ID" value="TVZ74842.1"/>
    <property type="molecule type" value="Genomic_DNA"/>
</dbReference>
<dbReference type="PROSITE" id="PS00136">
    <property type="entry name" value="SUBTILASE_ASP"/>
    <property type="match status" value="1"/>
</dbReference>
<dbReference type="PANTHER" id="PTHR42884">
    <property type="entry name" value="PROPROTEIN CONVERTASE SUBTILISIN/KEXIN-RELATED"/>
    <property type="match status" value="1"/>
</dbReference>
<protein>
    <submittedName>
        <fullName evidence="7">Subtilase family protein</fullName>
    </submittedName>
</protein>
<evidence type="ECO:0000259" key="6">
    <source>
        <dbReference type="Pfam" id="PF00082"/>
    </source>
</evidence>
<evidence type="ECO:0000256" key="5">
    <source>
        <dbReference type="PROSITE-ProRule" id="PRU01240"/>
    </source>
</evidence>
<gene>
    <name evidence="7" type="ORF">BCL32_0165</name>
</gene>
<dbReference type="GO" id="GO:0016020">
    <property type="term" value="C:membrane"/>
    <property type="evidence" value="ECO:0007669"/>
    <property type="project" value="TreeGrafter"/>
</dbReference>
<keyword evidence="3 5" id="KW-0720">Serine protease</keyword>
<dbReference type="Gene3D" id="3.40.50.200">
    <property type="entry name" value="Peptidase S8/S53 domain"/>
    <property type="match status" value="1"/>
</dbReference>
<dbReference type="PROSITE" id="PS00137">
    <property type="entry name" value="SUBTILASE_HIS"/>
    <property type="match status" value="1"/>
</dbReference>
<dbReference type="GO" id="GO:0004252">
    <property type="term" value="F:serine-type endopeptidase activity"/>
    <property type="evidence" value="ECO:0007669"/>
    <property type="project" value="UniProtKB-UniRule"/>
</dbReference>
<dbReference type="InterPro" id="IPR023827">
    <property type="entry name" value="Peptidase_S8_Asp-AS"/>
</dbReference>
<keyword evidence="1 5" id="KW-0645">Protease</keyword>
<dbReference type="PRINTS" id="PR00723">
    <property type="entry name" value="SUBTILISIN"/>
</dbReference>
<evidence type="ECO:0000313" key="7">
    <source>
        <dbReference type="EMBL" id="TVZ74842.1"/>
    </source>
</evidence>
<dbReference type="Proteomes" id="UP000319824">
    <property type="component" value="Unassembled WGS sequence"/>
</dbReference>
<dbReference type="GO" id="GO:0016485">
    <property type="term" value="P:protein processing"/>
    <property type="evidence" value="ECO:0007669"/>
    <property type="project" value="TreeGrafter"/>
</dbReference>
<organism evidence="7 8">
    <name type="scientific">Rhizobium mongolense USDA 1844</name>
    <dbReference type="NCBI Taxonomy" id="1079460"/>
    <lineage>
        <taxon>Bacteria</taxon>
        <taxon>Pseudomonadati</taxon>
        <taxon>Pseudomonadota</taxon>
        <taxon>Alphaproteobacteria</taxon>
        <taxon>Hyphomicrobiales</taxon>
        <taxon>Rhizobiaceae</taxon>
        <taxon>Rhizobium/Agrobacterium group</taxon>
        <taxon>Rhizobium</taxon>
    </lineage>
</organism>
<dbReference type="PANTHER" id="PTHR42884:SF14">
    <property type="entry name" value="NEUROENDOCRINE CONVERTASE 1"/>
    <property type="match status" value="1"/>
</dbReference>
<dbReference type="RefSeq" id="WP_022718506.1">
    <property type="nucleotide sequence ID" value="NZ_ATTQ01000025.1"/>
</dbReference>
<feature type="domain" description="Peptidase S8/S53" evidence="6">
    <location>
        <begin position="222"/>
        <end position="497"/>
    </location>
</feature>